<proteinExistence type="predicted"/>
<reference evidence="3" key="1">
    <citation type="journal article" date="2015" name="Microbiology">
        <title>Genome of Methanoregula boonei 6A8 reveals adaptations to oligotrophic peatland environments.</title>
        <authorList>
            <person name="Braeuer S."/>
            <person name="Cadillo-Quiroz H."/>
            <person name="Kyrpides N."/>
            <person name="Woyke T."/>
            <person name="Goodwin L."/>
            <person name="Detter C."/>
            <person name="Podell S."/>
            <person name="Yavitt J.B."/>
            <person name="Zinder S.H."/>
        </authorList>
    </citation>
    <scope>NUCLEOTIDE SEQUENCE [LARGE SCALE GENOMIC DNA]</scope>
    <source>
        <strain evidence="3">DSM 21154 / JCM 14090 / 6A8</strain>
    </source>
</reference>
<evidence type="ECO:0008006" key="4">
    <source>
        <dbReference type="Google" id="ProtNLM"/>
    </source>
</evidence>
<gene>
    <name evidence="2" type="ordered locus">Mboo_0401</name>
</gene>
<accession>A7I5B0</accession>
<sequence precursor="true">MNLRAFFVAALIVVVLLSIVAGPVAGSYTTHVVTPGEFTNVTFQEFMNGSSVVQDPVPLDNYDTIVFNPGYYALNNIIIMKDNLIFQSNSTSGTTQNTIIDGLGGNYGMFWNISSSGPTNLTFKHLTLRNGYSTQSNIGGALGTYSSITIVSSDFINDTTDNSRKGGAVEIHTDGQNLTVTGSNFTACHSSQGGALSGDESAFVIVNSSSFTNCSASGSGGAVYATQGGVMNFCRFGNVTSGDGSIIDGGSSGHANELDLNENWWGTNNPDFLTLTQGHSIPSAYLVLGITATPTGITTAQTSSLRANLSYDSTGAIAANNILPDGIPVIFTLLSGPAGSALSSGQVLTSGHAAATTFSSPAAGTAQVNASVDGFNVSVNVSVTAASSSGGGGGGGGRTDYWVKTGTNDVGYVGTQPTPLGFGPSLTQTIPPTPVPPTMTPAVIPTTPVPVPTLPDQIRALLQAYFAWIVLVVILIVIAIVMRRWWIRRQNPALFRK</sequence>
<dbReference type="HOGENOM" id="CLU_548162_0_0_2"/>
<dbReference type="RefSeq" id="WP_011991409.1">
    <property type="nucleotide sequence ID" value="NC_009712.1"/>
</dbReference>
<dbReference type="Proteomes" id="UP000002408">
    <property type="component" value="Chromosome"/>
</dbReference>
<dbReference type="SUPFAM" id="SSF51126">
    <property type="entry name" value="Pectin lyase-like"/>
    <property type="match status" value="1"/>
</dbReference>
<keyword evidence="1" id="KW-0812">Transmembrane</keyword>
<organism evidence="2 3">
    <name type="scientific">Methanoregula boonei (strain DSM 21154 / JCM 14090 / 6A8)</name>
    <dbReference type="NCBI Taxonomy" id="456442"/>
    <lineage>
        <taxon>Archaea</taxon>
        <taxon>Methanobacteriati</taxon>
        <taxon>Methanobacteriota</taxon>
        <taxon>Stenosarchaea group</taxon>
        <taxon>Methanomicrobia</taxon>
        <taxon>Methanomicrobiales</taxon>
        <taxon>Methanoregulaceae</taxon>
        <taxon>Methanoregula</taxon>
    </lineage>
</organism>
<dbReference type="EMBL" id="CP000780">
    <property type="protein sequence ID" value="ABS54921.1"/>
    <property type="molecule type" value="Genomic_DNA"/>
</dbReference>
<feature type="transmembrane region" description="Helical" evidence="1">
    <location>
        <begin position="465"/>
        <end position="487"/>
    </location>
</feature>
<dbReference type="AlphaFoldDB" id="A7I5B0"/>
<protein>
    <recommendedName>
        <fullName evidence="4">Polymorphic outer membrane protein</fullName>
    </recommendedName>
</protein>
<evidence type="ECO:0000313" key="3">
    <source>
        <dbReference type="Proteomes" id="UP000002408"/>
    </source>
</evidence>
<dbReference type="OrthoDB" id="78475at2157"/>
<dbReference type="eggNOG" id="arCOG09729">
    <property type="taxonomic scope" value="Archaea"/>
</dbReference>
<keyword evidence="1" id="KW-0472">Membrane</keyword>
<evidence type="ECO:0000313" key="2">
    <source>
        <dbReference type="EMBL" id="ABS54921.1"/>
    </source>
</evidence>
<dbReference type="GeneID" id="5411417"/>
<name>A7I5B0_METB6</name>
<evidence type="ECO:0000256" key="1">
    <source>
        <dbReference type="SAM" id="Phobius"/>
    </source>
</evidence>
<keyword evidence="3" id="KW-1185">Reference proteome</keyword>
<keyword evidence="1" id="KW-1133">Transmembrane helix</keyword>
<dbReference type="KEGG" id="mbn:Mboo_0401"/>
<dbReference type="InterPro" id="IPR011050">
    <property type="entry name" value="Pectin_lyase_fold/virulence"/>
</dbReference>